<dbReference type="GO" id="GO:0020037">
    <property type="term" value="F:heme binding"/>
    <property type="evidence" value="ECO:0007669"/>
    <property type="project" value="UniProtKB-UniRule"/>
</dbReference>
<name>A0A285PNP6_9HYPH</name>
<keyword evidence="9 15" id="KW-0479">Metal-binding</keyword>
<evidence type="ECO:0000256" key="16">
    <source>
        <dbReference type="PIRSR" id="PIRSR000014-1"/>
    </source>
</evidence>
<evidence type="ECO:0000256" key="17">
    <source>
        <dbReference type="PIRSR" id="PIRSR000014-2"/>
    </source>
</evidence>
<feature type="binding site" description="covalent" evidence="16">
    <location>
        <position position="338"/>
    </location>
    <ligand>
        <name>heme</name>
        <dbReference type="ChEBI" id="CHEBI:30413"/>
        <label>5</label>
    </ligand>
</feature>
<feature type="domain" description="NapC/NirT cytochrome c N-terminal" evidence="19">
    <location>
        <begin position="14"/>
        <end position="188"/>
    </location>
</feature>
<feature type="binding site" description="axial binding residue" evidence="17">
    <location>
        <position position="342"/>
    </location>
    <ligand>
        <name>heme</name>
        <dbReference type="ChEBI" id="CHEBI:30413"/>
        <label>5</label>
    </ligand>
    <ligandPart>
        <name>Fe</name>
        <dbReference type="ChEBI" id="CHEBI:18248"/>
    </ligandPart>
</feature>
<evidence type="ECO:0000313" key="21">
    <source>
        <dbReference type="Proteomes" id="UP000219439"/>
    </source>
</evidence>
<keyword evidence="12 15" id="KW-0408">Iron</keyword>
<evidence type="ECO:0000256" key="6">
    <source>
        <dbReference type="ARBA" id="ARBA00022519"/>
    </source>
</evidence>
<feature type="binding site" description="axial binding residue" evidence="17">
    <location>
        <position position="55"/>
    </location>
    <ligand>
        <name>heme</name>
        <dbReference type="ChEBI" id="CHEBI:30413"/>
        <label>1</label>
    </ligand>
    <ligandPart>
        <name>Fe</name>
        <dbReference type="ChEBI" id="CHEBI:18248"/>
    </ligandPart>
</feature>
<dbReference type="Gene3D" id="1.10.3820.10">
    <property type="entry name" value="Di-heme elbow motif domain"/>
    <property type="match status" value="1"/>
</dbReference>
<comment type="similarity">
    <text evidence="2 15">Belongs to the TorC/TorY family.</text>
</comment>
<dbReference type="GO" id="GO:0009276">
    <property type="term" value="C:Gram-negative-bacterium-type cell wall"/>
    <property type="evidence" value="ECO:0007669"/>
    <property type="project" value="UniProtKB-UniRule"/>
</dbReference>
<dbReference type="InterPro" id="IPR005126">
    <property type="entry name" value="NapC/NirT_cyt_c_N"/>
</dbReference>
<reference evidence="20 21" key="1">
    <citation type="submission" date="2017-09" db="EMBL/GenBank/DDBJ databases">
        <authorList>
            <person name="Ehlers B."/>
            <person name="Leendertz F.H."/>
        </authorList>
    </citation>
    <scope>NUCLEOTIDE SEQUENCE [LARGE SCALE GENOMIC DNA]</scope>
    <source>
        <strain evidence="20 21">DSM 18289</strain>
    </source>
</reference>
<dbReference type="GO" id="GO:0005506">
    <property type="term" value="F:iron ion binding"/>
    <property type="evidence" value="ECO:0007669"/>
    <property type="project" value="UniProtKB-UniRule"/>
</dbReference>
<keyword evidence="13 15" id="KW-0472">Membrane</keyword>
<feature type="binding site" description="covalent" evidence="16">
    <location>
        <position position="174"/>
    </location>
    <ligand>
        <name>heme</name>
        <dbReference type="ChEBI" id="CHEBI:30413"/>
        <label>4</label>
    </ligand>
</feature>
<dbReference type="GO" id="GO:0009061">
    <property type="term" value="P:anaerobic respiration"/>
    <property type="evidence" value="ECO:0007669"/>
    <property type="project" value="TreeGrafter"/>
</dbReference>
<evidence type="ECO:0000256" key="12">
    <source>
        <dbReference type="ARBA" id="ARBA00023004"/>
    </source>
</evidence>
<dbReference type="InterPro" id="IPR009154">
    <property type="entry name" value="Membr-bd_4haem_cyt_TorC"/>
</dbReference>
<organism evidence="20 21">
    <name type="scientific">Cohaesibacter gelatinilyticus</name>
    <dbReference type="NCBI Taxonomy" id="372072"/>
    <lineage>
        <taxon>Bacteria</taxon>
        <taxon>Pseudomonadati</taxon>
        <taxon>Pseudomonadota</taxon>
        <taxon>Alphaproteobacteria</taxon>
        <taxon>Hyphomicrobiales</taxon>
        <taxon>Cohaesibacteraceae</taxon>
    </lineage>
</organism>
<evidence type="ECO:0000256" key="7">
    <source>
        <dbReference type="ARBA" id="ARBA00022617"/>
    </source>
</evidence>
<feature type="binding site" description="covalent" evidence="16">
    <location>
        <position position="145"/>
    </location>
    <ligand>
        <name>heme</name>
        <dbReference type="ChEBI" id="CHEBI:30413"/>
        <label>3</label>
    </ligand>
</feature>
<keyword evidence="5 15" id="KW-1003">Cell membrane</keyword>
<proteinExistence type="inferred from homology"/>
<dbReference type="PANTHER" id="PTHR30333">
    <property type="entry name" value="CYTOCHROME C-TYPE PROTEIN"/>
    <property type="match status" value="1"/>
</dbReference>
<keyword evidence="10 15" id="KW-0249">Electron transport</keyword>
<evidence type="ECO:0000256" key="4">
    <source>
        <dbReference type="ARBA" id="ARBA00022448"/>
    </source>
</evidence>
<accession>A0A285PNP6</accession>
<keyword evidence="7 15" id="KW-0349">Heme</keyword>
<dbReference type="EMBL" id="OBEL01000009">
    <property type="protein sequence ID" value="SNZ21531.1"/>
    <property type="molecule type" value="Genomic_DNA"/>
</dbReference>
<feature type="binding site" description="covalent" evidence="16">
    <location>
        <position position="51"/>
    </location>
    <ligand>
        <name>heme</name>
        <dbReference type="ChEBI" id="CHEBI:30413"/>
        <label>1</label>
    </ligand>
</feature>
<dbReference type="FunFam" id="1.10.3820.10:FF:000001">
    <property type="entry name" value="Cytochrome c-type protein"/>
    <property type="match status" value="1"/>
</dbReference>
<evidence type="ECO:0000256" key="13">
    <source>
        <dbReference type="ARBA" id="ARBA00023136"/>
    </source>
</evidence>
<dbReference type="GO" id="GO:0009055">
    <property type="term" value="F:electron transfer activity"/>
    <property type="evidence" value="ECO:0007669"/>
    <property type="project" value="UniProtKB-UniRule"/>
</dbReference>
<feature type="binding site" description="covalent" evidence="16">
    <location>
        <position position="142"/>
    </location>
    <ligand>
        <name>heme</name>
        <dbReference type="ChEBI" id="CHEBI:30413"/>
        <label>3</label>
    </ligand>
</feature>
<evidence type="ECO:0000256" key="11">
    <source>
        <dbReference type="ARBA" id="ARBA00022989"/>
    </source>
</evidence>
<protein>
    <recommendedName>
        <fullName evidence="15">Cytochrome c-type protein</fullName>
    </recommendedName>
</protein>
<evidence type="ECO:0000256" key="14">
    <source>
        <dbReference type="ARBA" id="ARBA00055242"/>
    </source>
</evidence>
<evidence type="ECO:0000256" key="3">
    <source>
        <dbReference type="ARBA" id="ARBA00007395"/>
    </source>
</evidence>
<dbReference type="InterPro" id="IPR036280">
    <property type="entry name" value="Multihaem_cyt_sf"/>
</dbReference>
<sequence length="393" mass="44776">MGPLKSIWNWFRKPSSTWGTGILLVAGGVAGVIFWGGFHTAMEKTNSLGFCISCHEMEDTVYQEYIKTPHYSNPSGVRAICSDCHVPREWQHKVVRKIRATKELYYKFIDPSIDTPEKFEVKRLHLAKNVWAEMESNNSRECRNCHSYDAMAFDKQHEKAAKQMKAAKERGDTCISCHKGIAHKMPDMSSGYKLVFEELEAKAKDDGAKASELFTLTEMPFWLDRDKIDQGRGDGLLISATKLEVLETSGDARKVRISGWRQKGADRIFYELMSHRIFTATLSPKALEQVKLGEEKTDPETELVWIPVSLDAWVKAEKLLADREELWGLAEEMYTASCTTCHGKPAADHYLANQWIGVMKSMKRFISLNKQEYRFVQKYLQLHASDTGGNGHH</sequence>
<dbReference type="GO" id="GO:0005886">
    <property type="term" value="C:plasma membrane"/>
    <property type="evidence" value="ECO:0007669"/>
    <property type="project" value="UniProtKB-SubCell"/>
</dbReference>
<dbReference type="SUPFAM" id="SSF48695">
    <property type="entry name" value="Multiheme cytochromes"/>
    <property type="match status" value="1"/>
</dbReference>
<dbReference type="InterPro" id="IPR051174">
    <property type="entry name" value="Cytochrome_c-type_ET"/>
</dbReference>
<dbReference type="RefSeq" id="WP_097155908.1">
    <property type="nucleotide sequence ID" value="NZ_OBEL01000009.1"/>
</dbReference>
<evidence type="ECO:0000256" key="18">
    <source>
        <dbReference type="SAM" id="Phobius"/>
    </source>
</evidence>
<feature type="binding site" description="axial binding residue" evidence="17">
    <location>
        <position position="146"/>
    </location>
    <ligand>
        <name>heme</name>
        <dbReference type="ChEBI" id="CHEBI:30413"/>
        <label>3</label>
    </ligand>
    <ligandPart>
        <name>Fe</name>
        <dbReference type="ChEBI" id="CHEBI:18248"/>
    </ligandPart>
</feature>
<dbReference type="OrthoDB" id="7360653at2"/>
<keyword evidence="21" id="KW-1185">Reference proteome</keyword>
<feature type="binding site" description="covalent" evidence="16">
    <location>
        <position position="84"/>
    </location>
    <ligand>
        <name>heme</name>
        <dbReference type="ChEBI" id="CHEBI:30413"/>
        <label>2</label>
    </ligand>
</feature>
<dbReference type="Pfam" id="PF03264">
    <property type="entry name" value="Cytochrom_NNT"/>
    <property type="match status" value="1"/>
</dbReference>
<feature type="binding site" description="covalent" evidence="16">
    <location>
        <position position="81"/>
    </location>
    <ligand>
        <name>heme</name>
        <dbReference type="ChEBI" id="CHEBI:30413"/>
        <label>2</label>
    </ligand>
</feature>
<feature type="binding site" description="covalent" evidence="16">
    <location>
        <position position="341"/>
    </location>
    <ligand>
        <name>heme</name>
        <dbReference type="ChEBI" id="CHEBI:30413"/>
        <label>5</label>
    </ligand>
</feature>
<feature type="transmembrane region" description="Helical" evidence="18">
    <location>
        <begin position="20"/>
        <end position="38"/>
    </location>
</feature>
<evidence type="ECO:0000259" key="19">
    <source>
        <dbReference type="Pfam" id="PF03264"/>
    </source>
</evidence>
<evidence type="ECO:0000256" key="1">
    <source>
        <dbReference type="ARBA" id="ARBA00004249"/>
    </source>
</evidence>
<dbReference type="NCBIfam" id="TIGR02162">
    <property type="entry name" value="torC"/>
    <property type="match status" value="1"/>
</dbReference>
<evidence type="ECO:0000256" key="5">
    <source>
        <dbReference type="ARBA" id="ARBA00022475"/>
    </source>
</evidence>
<comment type="similarity">
    <text evidence="3">Belongs to the NapC/NirT/NrfH family.</text>
</comment>
<evidence type="ECO:0000313" key="20">
    <source>
        <dbReference type="EMBL" id="SNZ21531.1"/>
    </source>
</evidence>
<dbReference type="AlphaFoldDB" id="A0A285PNP6"/>
<comment type="PTM">
    <text evidence="16">Binds 5 heme groups per subunit.</text>
</comment>
<evidence type="ECO:0000256" key="10">
    <source>
        <dbReference type="ARBA" id="ARBA00022982"/>
    </source>
</evidence>
<feature type="binding site" description="covalent" evidence="16">
    <location>
        <position position="54"/>
    </location>
    <ligand>
        <name>heme</name>
        <dbReference type="ChEBI" id="CHEBI:30413"/>
        <label>1</label>
    </ligand>
</feature>
<keyword evidence="8 18" id="KW-0812">Transmembrane</keyword>
<feature type="binding site" description="axial binding residue" evidence="17">
    <location>
        <position position="178"/>
    </location>
    <ligand>
        <name>heme</name>
        <dbReference type="ChEBI" id="CHEBI:30413"/>
        <label>4</label>
    </ligand>
    <ligandPart>
        <name>Fe</name>
        <dbReference type="ChEBI" id="CHEBI:18248"/>
    </ligandPart>
</feature>
<comment type="function">
    <text evidence="14">Mediates electron flow from quinones to the NapAB complex.</text>
</comment>
<feature type="binding site" description="covalent" evidence="16">
    <location>
        <position position="177"/>
    </location>
    <ligand>
        <name>heme</name>
        <dbReference type="ChEBI" id="CHEBI:30413"/>
        <label>4</label>
    </ligand>
</feature>
<keyword evidence="11 18" id="KW-1133">Transmembrane helix</keyword>
<keyword evidence="4 15" id="KW-0813">Transport</keyword>
<dbReference type="PANTHER" id="PTHR30333:SF1">
    <property type="entry name" value="CYTOCHROME C-TYPE PROTEIN NAPC"/>
    <property type="match status" value="1"/>
</dbReference>
<dbReference type="Proteomes" id="UP000219439">
    <property type="component" value="Unassembled WGS sequence"/>
</dbReference>
<comment type="subcellular location">
    <subcellularLocation>
        <location evidence="1">Cell inner membrane</location>
        <topology evidence="1">Single-pass type II membrane protein</topology>
    </subcellularLocation>
</comment>
<gene>
    <name evidence="20" type="ORF">SAMN06265368_4653</name>
</gene>
<evidence type="ECO:0000256" key="8">
    <source>
        <dbReference type="ARBA" id="ARBA00022692"/>
    </source>
</evidence>
<dbReference type="PIRSF" id="PIRSF000014">
    <property type="entry name" value="4_hem_cytch_TorC"/>
    <property type="match status" value="1"/>
</dbReference>
<evidence type="ECO:0000256" key="9">
    <source>
        <dbReference type="ARBA" id="ARBA00022723"/>
    </source>
</evidence>
<keyword evidence="6 15" id="KW-0997">Cell inner membrane</keyword>
<evidence type="ECO:0000256" key="15">
    <source>
        <dbReference type="PIRNR" id="PIRNR000014"/>
    </source>
</evidence>
<feature type="binding site" description="axial binding residue" evidence="17">
    <location>
        <position position="85"/>
    </location>
    <ligand>
        <name>heme</name>
        <dbReference type="ChEBI" id="CHEBI:30413"/>
        <label>2</label>
    </ligand>
    <ligandPart>
        <name>Fe</name>
        <dbReference type="ChEBI" id="CHEBI:18248"/>
    </ligandPart>
</feature>
<evidence type="ECO:0000256" key="2">
    <source>
        <dbReference type="ARBA" id="ARBA00006417"/>
    </source>
</evidence>
<dbReference type="InterPro" id="IPR038266">
    <property type="entry name" value="NapC/NirT_cytc_sf"/>
</dbReference>